<evidence type="ECO:0000313" key="2">
    <source>
        <dbReference type="Proteomes" id="UP000018747"/>
    </source>
</evidence>
<dbReference type="EMBL" id="AHMT02000005">
    <property type="protein sequence ID" value="EQA64405.1"/>
    <property type="molecule type" value="Genomic_DNA"/>
</dbReference>
<proteinExistence type="predicted"/>
<keyword evidence="2" id="KW-1185">Reference proteome</keyword>
<dbReference type="Proteomes" id="UP000018747">
    <property type="component" value="Unassembled WGS sequence"/>
</dbReference>
<sequence length="54" mass="5910">MSYCLLSRTSVAKFVCLPSSEAAGLSFRKQEWKTGVKIFPIVSVAIGRDPSLSF</sequence>
<evidence type="ECO:0000313" key="1">
    <source>
        <dbReference type="EMBL" id="EQA64405.1"/>
    </source>
</evidence>
<organism evidence="1 2">
    <name type="scientific">Leptospira alexanderi serovar Manhao 3 str. L 60</name>
    <dbReference type="NCBI Taxonomy" id="1049759"/>
    <lineage>
        <taxon>Bacteria</taxon>
        <taxon>Pseudomonadati</taxon>
        <taxon>Spirochaetota</taxon>
        <taxon>Spirochaetia</taxon>
        <taxon>Leptospirales</taxon>
        <taxon>Leptospiraceae</taxon>
        <taxon>Leptospira</taxon>
    </lineage>
</organism>
<comment type="caution">
    <text evidence="1">The sequence shown here is derived from an EMBL/GenBank/DDBJ whole genome shotgun (WGS) entry which is preliminary data.</text>
</comment>
<dbReference type="RefSeq" id="WP_020983225.1">
    <property type="nucleotide sequence ID" value="NZ_AHMT02000005.1"/>
</dbReference>
<dbReference type="AlphaFoldDB" id="V6I2G2"/>
<protein>
    <submittedName>
        <fullName evidence="1">Uncharacterized protein</fullName>
    </submittedName>
</protein>
<accession>V6I2G2</accession>
<gene>
    <name evidence="1" type="ORF">LEP1GSC062_0376</name>
</gene>
<reference evidence="1" key="1">
    <citation type="submission" date="2013-05" db="EMBL/GenBank/DDBJ databases">
        <authorList>
            <person name="Harkins D.M."/>
            <person name="Durkin A.S."/>
            <person name="Brinkac L.M."/>
            <person name="Haft D.H."/>
            <person name="Selengut J.D."/>
            <person name="Sanka R."/>
            <person name="DePew J."/>
            <person name="Purushe J."/>
            <person name="Hartskeerl R.A."/>
            <person name="Ahmed A."/>
            <person name="van der Linden H."/>
            <person name="Goris M.G.A."/>
            <person name="Vinetz J.M."/>
            <person name="Sutton G.G."/>
            <person name="Nierman W.C."/>
            <person name="Fouts D.E."/>
        </authorList>
    </citation>
    <scope>NUCLEOTIDE SEQUENCE [LARGE SCALE GENOMIC DNA]</scope>
    <source>
        <strain evidence="1">L 60</strain>
    </source>
</reference>
<name>V6I2G2_9LEPT</name>